<dbReference type="PRINTS" id="PR00385">
    <property type="entry name" value="P450"/>
</dbReference>
<gene>
    <name evidence="8" type="ORF">K469DRAFT_632330</name>
</gene>
<keyword evidence="9" id="KW-1185">Reference proteome</keyword>
<accession>A0A6A6E1W6</accession>
<evidence type="ECO:0000313" key="9">
    <source>
        <dbReference type="Proteomes" id="UP000800200"/>
    </source>
</evidence>
<keyword evidence="3 7" id="KW-0479">Metal-binding</keyword>
<dbReference type="CDD" id="cd11041">
    <property type="entry name" value="CYP503A1-like"/>
    <property type="match status" value="1"/>
</dbReference>
<dbReference type="AlphaFoldDB" id="A0A6A6E1W6"/>
<evidence type="ECO:0000256" key="3">
    <source>
        <dbReference type="ARBA" id="ARBA00022723"/>
    </source>
</evidence>
<dbReference type="PANTHER" id="PTHR46206:SF6">
    <property type="entry name" value="CYTOCHROME P450 MONOOXYGENASE AN1598-RELATED"/>
    <property type="match status" value="1"/>
</dbReference>
<comment type="cofactor">
    <cofactor evidence="1 7">
        <name>heme</name>
        <dbReference type="ChEBI" id="CHEBI:30413"/>
    </cofactor>
</comment>
<feature type="binding site" description="axial binding residue" evidence="7">
    <location>
        <position position="367"/>
    </location>
    <ligand>
        <name>heme</name>
        <dbReference type="ChEBI" id="CHEBI:30413"/>
    </ligand>
    <ligandPart>
        <name>Fe</name>
        <dbReference type="ChEBI" id="CHEBI:18248"/>
    </ligandPart>
</feature>
<dbReference type="InterPro" id="IPR036396">
    <property type="entry name" value="Cyt_P450_sf"/>
</dbReference>
<sequence>MERIILSNKYIDELRALPSSILDGVAAQCERHLAWWTTLDVVKHSSLHTDVCRVQLNQNLGVVVKNMTEEVQHGIQSELIDCSSENGFTYLTAFSIVMKITSHTVNRVLVGLPLCRNKEWLETTMAYTVNAMSISAALRPRNVLMRPFIYLCLDARRKVKQNIAKANELLVPIIERLQKEIQDGRGEATLVSWMIQNSKGKDGRPSEIAHKSLFLSLASIHSSVMAIQHAIYDLCQHPEYVKPLREEIEECLAQNQGWTLVALNSMKKLDSFLKESQRINHPGLFSFNRKVIRPIRLSDNTVLPAGSFISMPTYSLARDPEYYTDPLEFKPFRFYEMREKDPENSNRHQYASTSRSNLAFGYGRAACPGRFLATAEIKLICAQLIHRFDMRFPEGQTMRPDNVYIDERITPDRGQQIGFRLR</sequence>
<dbReference type="InterPro" id="IPR002401">
    <property type="entry name" value="Cyt_P450_E_grp-I"/>
</dbReference>
<dbReference type="Gene3D" id="1.10.630.10">
    <property type="entry name" value="Cytochrome P450"/>
    <property type="match status" value="1"/>
</dbReference>
<dbReference type="GO" id="GO:0016705">
    <property type="term" value="F:oxidoreductase activity, acting on paired donors, with incorporation or reduction of molecular oxygen"/>
    <property type="evidence" value="ECO:0007669"/>
    <property type="project" value="InterPro"/>
</dbReference>
<evidence type="ECO:0000256" key="5">
    <source>
        <dbReference type="ARBA" id="ARBA00023004"/>
    </source>
</evidence>
<name>A0A6A6E1W6_9PEZI</name>
<dbReference type="Proteomes" id="UP000800200">
    <property type="component" value="Unassembled WGS sequence"/>
</dbReference>
<comment type="similarity">
    <text evidence="2">Belongs to the cytochrome P450 family.</text>
</comment>
<dbReference type="InterPro" id="IPR001128">
    <property type="entry name" value="Cyt_P450"/>
</dbReference>
<evidence type="ECO:0000256" key="4">
    <source>
        <dbReference type="ARBA" id="ARBA00023002"/>
    </source>
</evidence>
<keyword evidence="6" id="KW-0503">Monooxygenase</keyword>
<dbReference type="GO" id="GO:0004497">
    <property type="term" value="F:monooxygenase activity"/>
    <property type="evidence" value="ECO:0007669"/>
    <property type="project" value="UniProtKB-KW"/>
</dbReference>
<evidence type="ECO:0000256" key="1">
    <source>
        <dbReference type="ARBA" id="ARBA00001971"/>
    </source>
</evidence>
<dbReference type="PANTHER" id="PTHR46206">
    <property type="entry name" value="CYTOCHROME P450"/>
    <property type="match status" value="1"/>
</dbReference>
<dbReference type="PRINTS" id="PR00463">
    <property type="entry name" value="EP450I"/>
</dbReference>
<keyword evidence="5 7" id="KW-0408">Iron</keyword>
<dbReference type="Pfam" id="PF00067">
    <property type="entry name" value="p450"/>
    <property type="match status" value="1"/>
</dbReference>
<evidence type="ECO:0000256" key="2">
    <source>
        <dbReference type="ARBA" id="ARBA00010617"/>
    </source>
</evidence>
<evidence type="ECO:0000256" key="7">
    <source>
        <dbReference type="PIRSR" id="PIRSR602401-1"/>
    </source>
</evidence>
<dbReference type="EMBL" id="ML994634">
    <property type="protein sequence ID" value="KAF2185203.1"/>
    <property type="molecule type" value="Genomic_DNA"/>
</dbReference>
<evidence type="ECO:0000313" key="8">
    <source>
        <dbReference type="EMBL" id="KAF2185203.1"/>
    </source>
</evidence>
<dbReference type="OrthoDB" id="1844152at2759"/>
<dbReference type="GO" id="GO:0005506">
    <property type="term" value="F:iron ion binding"/>
    <property type="evidence" value="ECO:0007669"/>
    <property type="project" value="InterPro"/>
</dbReference>
<organism evidence="8 9">
    <name type="scientific">Zopfia rhizophila CBS 207.26</name>
    <dbReference type="NCBI Taxonomy" id="1314779"/>
    <lineage>
        <taxon>Eukaryota</taxon>
        <taxon>Fungi</taxon>
        <taxon>Dikarya</taxon>
        <taxon>Ascomycota</taxon>
        <taxon>Pezizomycotina</taxon>
        <taxon>Dothideomycetes</taxon>
        <taxon>Dothideomycetes incertae sedis</taxon>
        <taxon>Zopfiaceae</taxon>
        <taxon>Zopfia</taxon>
    </lineage>
</organism>
<dbReference type="SUPFAM" id="SSF48264">
    <property type="entry name" value="Cytochrome P450"/>
    <property type="match status" value="1"/>
</dbReference>
<keyword evidence="4" id="KW-0560">Oxidoreductase</keyword>
<reference evidence="8" key="1">
    <citation type="journal article" date="2020" name="Stud. Mycol.">
        <title>101 Dothideomycetes genomes: a test case for predicting lifestyles and emergence of pathogens.</title>
        <authorList>
            <person name="Haridas S."/>
            <person name="Albert R."/>
            <person name="Binder M."/>
            <person name="Bloem J."/>
            <person name="Labutti K."/>
            <person name="Salamov A."/>
            <person name="Andreopoulos B."/>
            <person name="Baker S."/>
            <person name="Barry K."/>
            <person name="Bills G."/>
            <person name="Bluhm B."/>
            <person name="Cannon C."/>
            <person name="Castanera R."/>
            <person name="Culley D."/>
            <person name="Daum C."/>
            <person name="Ezra D."/>
            <person name="Gonzalez J."/>
            <person name="Henrissat B."/>
            <person name="Kuo A."/>
            <person name="Liang C."/>
            <person name="Lipzen A."/>
            <person name="Lutzoni F."/>
            <person name="Magnuson J."/>
            <person name="Mondo S."/>
            <person name="Nolan M."/>
            <person name="Ohm R."/>
            <person name="Pangilinan J."/>
            <person name="Park H.-J."/>
            <person name="Ramirez L."/>
            <person name="Alfaro M."/>
            <person name="Sun H."/>
            <person name="Tritt A."/>
            <person name="Yoshinaga Y."/>
            <person name="Zwiers L.-H."/>
            <person name="Turgeon B."/>
            <person name="Goodwin S."/>
            <person name="Spatafora J."/>
            <person name="Crous P."/>
            <person name="Grigoriev I."/>
        </authorList>
    </citation>
    <scope>NUCLEOTIDE SEQUENCE</scope>
    <source>
        <strain evidence="8">CBS 207.26</strain>
    </source>
</reference>
<protein>
    <submittedName>
        <fullName evidence="8">Cytochrome P450</fullName>
    </submittedName>
</protein>
<proteinExistence type="inferred from homology"/>
<dbReference type="GO" id="GO:0020037">
    <property type="term" value="F:heme binding"/>
    <property type="evidence" value="ECO:0007669"/>
    <property type="project" value="InterPro"/>
</dbReference>
<keyword evidence="7" id="KW-0349">Heme</keyword>
<evidence type="ECO:0000256" key="6">
    <source>
        <dbReference type="ARBA" id="ARBA00023033"/>
    </source>
</evidence>